<keyword evidence="1" id="KW-0479">Metal-binding</keyword>
<keyword evidence="2" id="KW-1133">Transmembrane helix</keyword>
<gene>
    <name evidence="4" type="primary">ATL52</name>
    <name evidence="4" type="ORF">CR513_31577</name>
</gene>
<evidence type="ECO:0000259" key="3">
    <source>
        <dbReference type="PROSITE" id="PS50089"/>
    </source>
</evidence>
<comment type="caution">
    <text evidence="4">The sequence shown here is derived from an EMBL/GenBank/DDBJ whole genome shotgun (WGS) entry which is preliminary data.</text>
</comment>
<dbReference type="Proteomes" id="UP000257109">
    <property type="component" value="Unassembled WGS sequence"/>
</dbReference>
<evidence type="ECO:0000313" key="5">
    <source>
        <dbReference type="Proteomes" id="UP000257109"/>
    </source>
</evidence>
<dbReference type="InterPro" id="IPR001841">
    <property type="entry name" value="Znf_RING"/>
</dbReference>
<dbReference type="AlphaFoldDB" id="A0A371G8X5"/>
<dbReference type="SUPFAM" id="SSF57850">
    <property type="entry name" value="RING/U-box"/>
    <property type="match status" value="1"/>
</dbReference>
<feature type="transmembrane region" description="Helical" evidence="2">
    <location>
        <begin position="20"/>
        <end position="42"/>
    </location>
</feature>
<keyword evidence="5" id="KW-1185">Reference proteome</keyword>
<organism evidence="4 5">
    <name type="scientific">Mucuna pruriens</name>
    <name type="common">Velvet bean</name>
    <name type="synonym">Dolichos pruriens</name>
    <dbReference type="NCBI Taxonomy" id="157652"/>
    <lineage>
        <taxon>Eukaryota</taxon>
        <taxon>Viridiplantae</taxon>
        <taxon>Streptophyta</taxon>
        <taxon>Embryophyta</taxon>
        <taxon>Tracheophyta</taxon>
        <taxon>Spermatophyta</taxon>
        <taxon>Magnoliopsida</taxon>
        <taxon>eudicotyledons</taxon>
        <taxon>Gunneridae</taxon>
        <taxon>Pentapetalae</taxon>
        <taxon>rosids</taxon>
        <taxon>fabids</taxon>
        <taxon>Fabales</taxon>
        <taxon>Fabaceae</taxon>
        <taxon>Papilionoideae</taxon>
        <taxon>50 kb inversion clade</taxon>
        <taxon>NPAAA clade</taxon>
        <taxon>indigoferoid/millettioid clade</taxon>
        <taxon>Phaseoleae</taxon>
        <taxon>Mucuna</taxon>
    </lineage>
</organism>
<protein>
    <submittedName>
        <fullName evidence="4">RING-H2 finger protein ATL52</fullName>
    </submittedName>
</protein>
<evidence type="ECO:0000256" key="2">
    <source>
        <dbReference type="SAM" id="Phobius"/>
    </source>
</evidence>
<dbReference type="PANTHER" id="PTHR45676:SF177">
    <property type="entry name" value="RING-TYPE E3 UBIQUITIN TRANSFERASE"/>
    <property type="match status" value="1"/>
</dbReference>
<evidence type="ECO:0000256" key="1">
    <source>
        <dbReference type="PROSITE-ProRule" id="PRU00175"/>
    </source>
</evidence>
<accession>A0A371G8X5</accession>
<feature type="domain" description="RING-type" evidence="3">
    <location>
        <begin position="95"/>
        <end position="137"/>
    </location>
</feature>
<dbReference type="GO" id="GO:0016567">
    <property type="term" value="P:protein ubiquitination"/>
    <property type="evidence" value="ECO:0007669"/>
    <property type="project" value="UniProtKB-UniPathway"/>
</dbReference>
<keyword evidence="1" id="KW-0863">Zinc-finger</keyword>
<dbReference type="Pfam" id="PF13639">
    <property type="entry name" value="zf-RING_2"/>
    <property type="match status" value="1"/>
</dbReference>
<dbReference type="InterPro" id="IPR013083">
    <property type="entry name" value="Znf_RING/FYVE/PHD"/>
</dbReference>
<dbReference type="SMART" id="SM00184">
    <property type="entry name" value="RING"/>
    <property type="match status" value="1"/>
</dbReference>
<feature type="non-terminal residue" evidence="4">
    <location>
        <position position="1"/>
    </location>
</feature>
<proteinExistence type="predicted"/>
<dbReference type="GO" id="GO:0008270">
    <property type="term" value="F:zinc ion binding"/>
    <property type="evidence" value="ECO:0007669"/>
    <property type="project" value="UniProtKB-KW"/>
</dbReference>
<dbReference type="UniPathway" id="UPA00143"/>
<keyword evidence="1" id="KW-0862">Zinc</keyword>
<dbReference type="Gene3D" id="3.30.40.10">
    <property type="entry name" value="Zinc/RING finger domain, C3HC4 (zinc finger)"/>
    <property type="match status" value="1"/>
</dbReference>
<keyword evidence="2" id="KW-0812">Transmembrane</keyword>
<dbReference type="CDD" id="cd16461">
    <property type="entry name" value="RING-H2_EL5-like"/>
    <property type="match status" value="1"/>
</dbReference>
<dbReference type="OrthoDB" id="8062037at2759"/>
<reference evidence="4" key="1">
    <citation type="submission" date="2018-05" db="EMBL/GenBank/DDBJ databases">
        <title>Draft genome of Mucuna pruriens seed.</title>
        <authorList>
            <person name="Nnadi N.E."/>
            <person name="Vos R."/>
            <person name="Hasami M.H."/>
            <person name="Devisetty U.K."/>
            <person name="Aguiy J.C."/>
        </authorList>
    </citation>
    <scope>NUCLEOTIDE SEQUENCE [LARGE SCALE GENOMIC DNA]</scope>
    <source>
        <strain evidence="4">JCA_2017</strain>
    </source>
</reference>
<dbReference type="PANTHER" id="PTHR45676">
    <property type="entry name" value="RING-H2 FINGER PROTEIN ATL51-RELATED"/>
    <property type="match status" value="1"/>
</dbReference>
<dbReference type="PROSITE" id="PS50089">
    <property type="entry name" value="ZF_RING_2"/>
    <property type="match status" value="1"/>
</dbReference>
<sequence length="179" mass="19640">MDAFSLSHRAMDNGQPVLGGNVSALLIAMGSASFVVTVYHLVILCRNQRHVTNHNSEQERARSTGENALVPHLIPAHKYQKRKKSNDDVDEDGTCAVCLGDFEEGEELRTLPECMHSFHVTCIDTWLHSHSSCPVCRAHATPSPALLHRVPEFGSTALNAHHTVDIGQIPLVQNDLPPP</sequence>
<evidence type="ECO:0000313" key="4">
    <source>
        <dbReference type="EMBL" id="RDX87008.1"/>
    </source>
</evidence>
<keyword evidence="2" id="KW-0472">Membrane</keyword>
<dbReference type="EMBL" id="QJKJ01006359">
    <property type="protein sequence ID" value="RDX87008.1"/>
    <property type="molecule type" value="Genomic_DNA"/>
</dbReference>
<name>A0A371G8X5_MUCPR</name>